<gene>
    <name evidence="1" type="ORF">FKG94_05220</name>
</gene>
<name>A0A545U3M2_9GAMM</name>
<evidence type="ECO:0000313" key="1">
    <source>
        <dbReference type="EMBL" id="TQV84068.1"/>
    </source>
</evidence>
<sequence>MSSSSFSYLQNRIRHLDHLKEDLKENGNFVNIDDVWAYKDLSTEGKAIKEVIKQDFNLDHNMKKRIIDSFQ</sequence>
<accession>A0A545U3M2</accession>
<organism evidence="1 2">
    <name type="scientific">Exilibacterium tricleocarpae</name>
    <dbReference type="NCBI Taxonomy" id="2591008"/>
    <lineage>
        <taxon>Bacteria</taxon>
        <taxon>Pseudomonadati</taxon>
        <taxon>Pseudomonadota</taxon>
        <taxon>Gammaproteobacteria</taxon>
        <taxon>Cellvibrionales</taxon>
        <taxon>Cellvibrionaceae</taxon>
        <taxon>Exilibacterium</taxon>
    </lineage>
</organism>
<reference evidence="1 2" key="1">
    <citation type="submission" date="2019-06" db="EMBL/GenBank/DDBJ databases">
        <title>Whole genome sequence for Cellvibrionaceae sp. R142.</title>
        <authorList>
            <person name="Wang G."/>
        </authorList>
    </citation>
    <scope>NUCLEOTIDE SEQUENCE [LARGE SCALE GENOMIC DNA]</scope>
    <source>
        <strain evidence="1 2">R142</strain>
    </source>
</reference>
<comment type="caution">
    <text evidence="1">The sequence shown here is derived from an EMBL/GenBank/DDBJ whole genome shotgun (WGS) entry which is preliminary data.</text>
</comment>
<dbReference type="AlphaFoldDB" id="A0A545U3M2"/>
<protein>
    <submittedName>
        <fullName evidence="1">Uncharacterized protein</fullName>
    </submittedName>
</protein>
<keyword evidence="2" id="KW-1185">Reference proteome</keyword>
<dbReference type="Proteomes" id="UP000319732">
    <property type="component" value="Unassembled WGS sequence"/>
</dbReference>
<evidence type="ECO:0000313" key="2">
    <source>
        <dbReference type="Proteomes" id="UP000319732"/>
    </source>
</evidence>
<dbReference type="OrthoDB" id="9890047at2"/>
<dbReference type="RefSeq" id="WP_142903148.1">
    <property type="nucleotide sequence ID" value="NZ_ML660089.1"/>
</dbReference>
<proteinExistence type="predicted"/>
<dbReference type="EMBL" id="VHSG01000006">
    <property type="protein sequence ID" value="TQV84068.1"/>
    <property type="molecule type" value="Genomic_DNA"/>
</dbReference>